<name>A0AC35GMP9_9BILA</name>
<evidence type="ECO:0000313" key="1">
    <source>
        <dbReference type="Proteomes" id="UP000887580"/>
    </source>
</evidence>
<dbReference type="WBParaSite" id="PS1159_v2.g6955.t1">
    <property type="protein sequence ID" value="PS1159_v2.g6955.t1"/>
    <property type="gene ID" value="PS1159_v2.g6955"/>
</dbReference>
<sequence>PSARAKKRGRPKKIAGNEQTPRSNETASAQSSTRAELYPAPVESSSDPVNKKERPKKIVKYEQTPRMTTRSMVKAAAAFAPVRKRGRPKKNFKNESTSAEPVKKKRRTKQNVGGAPTLRLTTRSIAKAAATSVEPSSAHVIDSTNSNDMNEPQTLSTDNNPFVDLVAEEVVDESEFVVGQIYTDGSGVYALYNGECFVQVDPSKIEVADLAPFSSSDASNEESYCPLSNSDTVSEEEMKYYYYYRKPLNEVSEQPQQNDYMIMPTTVEASSFSDNFISPASTILDTAAAEEYKQPEQEEEINDEGYAINFNSSEDTVEVYDSFDPYNQPTCNSVDESFNGSINAFNLFGRENAADLLDLAFWEL</sequence>
<proteinExistence type="predicted"/>
<reference evidence="2" key="1">
    <citation type="submission" date="2022-11" db="UniProtKB">
        <authorList>
            <consortium name="WormBaseParasite"/>
        </authorList>
    </citation>
    <scope>IDENTIFICATION</scope>
</reference>
<evidence type="ECO:0000313" key="2">
    <source>
        <dbReference type="WBParaSite" id="PS1159_v2.g6955.t1"/>
    </source>
</evidence>
<protein>
    <submittedName>
        <fullName evidence="2">Uncharacterized protein</fullName>
    </submittedName>
</protein>
<dbReference type="Proteomes" id="UP000887580">
    <property type="component" value="Unplaced"/>
</dbReference>
<organism evidence="1 2">
    <name type="scientific">Panagrolaimus sp. PS1159</name>
    <dbReference type="NCBI Taxonomy" id="55785"/>
    <lineage>
        <taxon>Eukaryota</taxon>
        <taxon>Metazoa</taxon>
        <taxon>Ecdysozoa</taxon>
        <taxon>Nematoda</taxon>
        <taxon>Chromadorea</taxon>
        <taxon>Rhabditida</taxon>
        <taxon>Tylenchina</taxon>
        <taxon>Panagrolaimomorpha</taxon>
        <taxon>Panagrolaimoidea</taxon>
        <taxon>Panagrolaimidae</taxon>
        <taxon>Panagrolaimus</taxon>
    </lineage>
</organism>
<accession>A0AC35GMP9</accession>